<evidence type="ECO:0000313" key="4">
    <source>
        <dbReference type="Proteomes" id="UP000320390"/>
    </source>
</evidence>
<proteinExistence type="predicted"/>
<evidence type="ECO:0000256" key="1">
    <source>
        <dbReference type="SAM" id="Coils"/>
    </source>
</evidence>
<dbReference type="EMBL" id="CP036434">
    <property type="protein sequence ID" value="QDV04990.1"/>
    <property type="molecule type" value="Genomic_DNA"/>
</dbReference>
<accession>A0A518ELM3</accession>
<feature type="transmembrane region" description="Helical" evidence="2">
    <location>
        <begin position="7"/>
        <end position="28"/>
    </location>
</feature>
<evidence type="ECO:0000256" key="2">
    <source>
        <dbReference type="SAM" id="Phobius"/>
    </source>
</evidence>
<dbReference type="RefSeq" id="WP_145194419.1">
    <property type="nucleotide sequence ID" value="NZ_CP036434.1"/>
</dbReference>
<sequence length="245" mass="27728">MNHLLKILAYGLGGFVLLVGSFVTFSALTGTPMHEMKGVGKLFPEQITVEEGETTMLPDVEEEIQQDRRSPRQLFENAATPLGSFMLEDPFSAEELTNLQKSLQVKLDEVAQRARDLDARERELDSDREHLEDRYRELEKLRTALLEQNADTEAAGQEVDRDREVLQEKEDQTYQKMASLFEDTEAADAANLLTSVYGPEEAAKILVQLEEERVRELIGAINQQMPDESIRYVKALQELRASGAK</sequence>
<feature type="coiled-coil region" evidence="1">
    <location>
        <begin position="93"/>
        <end position="155"/>
    </location>
</feature>
<organism evidence="3 4">
    <name type="scientific">Saltatorellus ferox</name>
    <dbReference type="NCBI Taxonomy" id="2528018"/>
    <lineage>
        <taxon>Bacteria</taxon>
        <taxon>Pseudomonadati</taxon>
        <taxon>Planctomycetota</taxon>
        <taxon>Planctomycetia</taxon>
        <taxon>Planctomycetia incertae sedis</taxon>
        <taxon>Saltatorellus</taxon>
    </lineage>
</organism>
<keyword evidence="4" id="KW-1185">Reference proteome</keyword>
<dbReference type="Proteomes" id="UP000320390">
    <property type="component" value="Chromosome"/>
</dbReference>
<name>A0A518ELM3_9BACT</name>
<keyword evidence="2" id="KW-1133">Transmembrane helix</keyword>
<protein>
    <recommendedName>
        <fullName evidence="5">Magnesium transporter MgtE intracellular domain-containing protein</fullName>
    </recommendedName>
</protein>
<evidence type="ECO:0008006" key="5">
    <source>
        <dbReference type="Google" id="ProtNLM"/>
    </source>
</evidence>
<keyword evidence="2" id="KW-0472">Membrane</keyword>
<keyword evidence="2" id="KW-0812">Transmembrane</keyword>
<dbReference type="AlphaFoldDB" id="A0A518ELM3"/>
<evidence type="ECO:0000313" key="3">
    <source>
        <dbReference type="EMBL" id="QDV04990.1"/>
    </source>
</evidence>
<keyword evidence="1" id="KW-0175">Coiled coil</keyword>
<reference evidence="3 4" key="1">
    <citation type="submission" date="2019-02" db="EMBL/GenBank/DDBJ databases">
        <title>Deep-cultivation of Planctomycetes and their phenomic and genomic characterization uncovers novel biology.</title>
        <authorList>
            <person name="Wiegand S."/>
            <person name="Jogler M."/>
            <person name="Boedeker C."/>
            <person name="Pinto D."/>
            <person name="Vollmers J."/>
            <person name="Rivas-Marin E."/>
            <person name="Kohn T."/>
            <person name="Peeters S.H."/>
            <person name="Heuer A."/>
            <person name="Rast P."/>
            <person name="Oberbeckmann S."/>
            <person name="Bunk B."/>
            <person name="Jeske O."/>
            <person name="Meyerdierks A."/>
            <person name="Storesund J.E."/>
            <person name="Kallscheuer N."/>
            <person name="Luecker S."/>
            <person name="Lage O.M."/>
            <person name="Pohl T."/>
            <person name="Merkel B.J."/>
            <person name="Hornburger P."/>
            <person name="Mueller R.-W."/>
            <person name="Bruemmer F."/>
            <person name="Labrenz M."/>
            <person name="Spormann A.M."/>
            <person name="Op den Camp H."/>
            <person name="Overmann J."/>
            <person name="Amann R."/>
            <person name="Jetten M.S.M."/>
            <person name="Mascher T."/>
            <person name="Medema M.H."/>
            <person name="Devos D.P."/>
            <person name="Kaster A.-K."/>
            <person name="Ovreas L."/>
            <person name="Rohde M."/>
            <person name="Galperin M.Y."/>
            <person name="Jogler C."/>
        </authorList>
    </citation>
    <scope>NUCLEOTIDE SEQUENCE [LARGE SCALE GENOMIC DNA]</scope>
    <source>
        <strain evidence="3 4">Poly30</strain>
    </source>
</reference>
<gene>
    <name evidence="3" type="ORF">Poly30_04850</name>
</gene>